<dbReference type="STRING" id="1212545.SARL_04326"/>
<dbReference type="UniPathway" id="UPA00253">
    <property type="reaction ID" value="UER00326"/>
</dbReference>
<dbReference type="SUPFAM" id="SSF46977">
    <property type="entry name" value="Succinate dehydrogenase/fumarate reductase flavoprotein C-terminal domain"/>
    <property type="match status" value="1"/>
</dbReference>
<dbReference type="InterPro" id="IPR005288">
    <property type="entry name" value="NadB"/>
</dbReference>
<dbReference type="SUPFAM" id="SSF51905">
    <property type="entry name" value="FAD/NAD(P)-binding domain"/>
    <property type="match status" value="1"/>
</dbReference>
<dbReference type="OrthoDB" id="9806724at2"/>
<accession>A0A380CW52</accession>
<dbReference type="RefSeq" id="WP_021459339.1">
    <property type="nucleotide sequence ID" value="NZ_BKAV01000002.1"/>
</dbReference>
<evidence type="ECO:0000256" key="11">
    <source>
        <dbReference type="ARBA" id="ARBA00048305"/>
    </source>
</evidence>
<comment type="catalytic activity">
    <reaction evidence="11">
        <text>L-aspartate + O2 = iminosuccinate + H2O2</text>
        <dbReference type="Rhea" id="RHEA:25876"/>
        <dbReference type="ChEBI" id="CHEBI:15379"/>
        <dbReference type="ChEBI" id="CHEBI:16240"/>
        <dbReference type="ChEBI" id="CHEBI:29991"/>
        <dbReference type="ChEBI" id="CHEBI:77875"/>
        <dbReference type="EC" id="1.4.3.16"/>
    </reaction>
    <physiologicalReaction direction="left-to-right" evidence="11">
        <dbReference type="Rhea" id="RHEA:25877"/>
    </physiologicalReaction>
</comment>
<reference evidence="14 17" key="2">
    <citation type="submission" date="2019-07" db="EMBL/GenBank/DDBJ databases">
        <title>Whole genome shotgun sequence of Staphylococcus arlettae NBRC 109765.</title>
        <authorList>
            <person name="Hosoyama A."/>
            <person name="Uohara A."/>
            <person name="Ohji S."/>
            <person name="Ichikawa N."/>
        </authorList>
    </citation>
    <scope>NUCLEOTIDE SEQUENCE [LARGE SCALE GENOMIC DNA]</scope>
    <source>
        <strain evidence="14 17">NBRC 109765</strain>
    </source>
</reference>
<keyword evidence="7" id="KW-0662">Pyridine nucleotide biosynthesis</keyword>
<dbReference type="PANTHER" id="PTHR42716:SF2">
    <property type="entry name" value="L-ASPARTATE OXIDASE, CHLOROPLASTIC"/>
    <property type="match status" value="1"/>
</dbReference>
<feature type="domain" description="FAD-dependent oxidoreductase 2 FAD-binding" evidence="12">
    <location>
        <begin position="4"/>
        <end position="370"/>
    </location>
</feature>
<comment type="similarity">
    <text evidence="3">Belongs to the FAD-dependent oxidoreductase 2 family. NadB subfamily.</text>
</comment>
<evidence type="ECO:0000259" key="12">
    <source>
        <dbReference type="Pfam" id="PF00890"/>
    </source>
</evidence>
<organism evidence="15 16">
    <name type="scientific">Staphylococcus arlettae</name>
    <dbReference type="NCBI Taxonomy" id="29378"/>
    <lineage>
        <taxon>Bacteria</taxon>
        <taxon>Bacillati</taxon>
        <taxon>Bacillota</taxon>
        <taxon>Bacilli</taxon>
        <taxon>Bacillales</taxon>
        <taxon>Staphylococcaceae</taxon>
        <taxon>Staphylococcus</taxon>
    </lineage>
</organism>
<evidence type="ECO:0000313" key="14">
    <source>
        <dbReference type="EMBL" id="GEP99282.1"/>
    </source>
</evidence>
<dbReference type="Pfam" id="PF00890">
    <property type="entry name" value="FAD_binding_2"/>
    <property type="match status" value="1"/>
</dbReference>
<dbReference type="EMBL" id="UGZE01000001">
    <property type="protein sequence ID" value="SUJ29647.1"/>
    <property type="molecule type" value="Genomic_DNA"/>
</dbReference>
<gene>
    <name evidence="15" type="primary">nadB</name>
    <name evidence="15" type="ORF">NCTC12413_02575</name>
    <name evidence="14" type="ORF">SAR03_03200</name>
</gene>
<dbReference type="Gene3D" id="3.90.700.10">
    <property type="entry name" value="Succinate dehydrogenase/fumarate reductase flavoprotein, catalytic domain"/>
    <property type="match status" value="1"/>
</dbReference>
<evidence type="ECO:0000256" key="5">
    <source>
        <dbReference type="ARBA" id="ARBA00021901"/>
    </source>
</evidence>
<comment type="cofactor">
    <cofactor evidence="1">
        <name>FAD</name>
        <dbReference type="ChEBI" id="CHEBI:57692"/>
    </cofactor>
</comment>
<dbReference type="AlphaFoldDB" id="A0A380CW52"/>
<dbReference type="Pfam" id="PF02910">
    <property type="entry name" value="Succ_DH_flav_C"/>
    <property type="match status" value="1"/>
</dbReference>
<dbReference type="GO" id="GO:0008734">
    <property type="term" value="F:L-aspartate oxidase activity"/>
    <property type="evidence" value="ECO:0007669"/>
    <property type="project" value="UniProtKB-EC"/>
</dbReference>
<dbReference type="InterPro" id="IPR003953">
    <property type="entry name" value="FAD-dep_OxRdtase_2_FAD-bd"/>
</dbReference>
<evidence type="ECO:0000256" key="1">
    <source>
        <dbReference type="ARBA" id="ARBA00001974"/>
    </source>
</evidence>
<evidence type="ECO:0000256" key="9">
    <source>
        <dbReference type="ARBA" id="ARBA00023002"/>
    </source>
</evidence>
<keyword evidence="9 15" id="KW-0560">Oxidoreductase</keyword>
<evidence type="ECO:0000256" key="6">
    <source>
        <dbReference type="ARBA" id="ARBA00022630"/>
    </source>
</evidence>
<evidence type="ECO:0000313" key="16">
    <source>
        <dbReference type="Proteomes" id="UP000254956"/>
    </source>
</evidence>
<evidence type="ECO:0000313" key="15">
    <source>
        <dbReference type="EMBL" id="SUJ29647.1"/>
    </source>
</evidence>
<dbReference type="Gene3D" id="3.50.50.60">
    <property type="entry name" value="FAD/NAD(P)-binding domain"/>
    <property type="match status" value="1"/>
</dbReference>
<dbReference type="Proteomes" id="UP000321598">
    <property type="component" value="Unassembled WGS sequence"/>
</dbReference>
<dbReference type="InterPro" id="IPR027477">
    <property type="entry name" value="Succ_DH/fumarate_Rdtase_cat_sf"/>
</dbReference>
<evidence type="ECO:0000256" key="2">
    <source>
        <dbReference type="ARBA" id="ARBA00004950"/>
    </source>
</evidence>
<evidence type="ECO:0000259" key="13">
    <source>
        <dbReference type="Pfam" id="PF02910"/>
    </source>
</evidence>
<dbReference type="EC" id="1.4.3.16" evidence="4"/>
<sequence length="526" mass="58815">MKRIILIGSGLAALSFIEALEEDVHVICLTKDSKTTNNSYLAQGGICFSKYEHDSGASHAQDTYEAGHLLGDQRVITSMICASYEAIQKYINQGINFDRQVDTHDFDWALEGAHTVPRILHIGGDRTGYGLMQHLTACLTRHSHITTYEQAEVIDLVHDRDGKICGVYMFDQNNELQQILGHEVVCATGGYSNIFRHNSHAASTVSSGHIIAFHHGVPLRHMEMIQFHPTLLGTPTNNYGLISEAVRGEGGILKNAQGVRFMDDYHPLGSLAPRDITSRAIFEQHQQCYIDIRQVRGFKQRFPGIYQQAQRYCSDDYSKGYLPVTVGAHYTMGGIKTDLAGRTNLPHFYCIGEASNTNFHGANRLASNSLLEAIVMGQHCAAVINQQPSRPLVDPQPSLVQIPKISEAVLKPLQAENEAILGIERHGACMTGYLTRLHQALEQAEHITLTQLTPTLWQRYVRVKMLEIICEAALHRTESRGAHYRLDKPKMQTALQQIDIEIVKGEDMHAQHIKRTRENQTVLPGR</sequence>
<dbReference type="InterPro" id="IPR037099">
    <property type="entry name" value="Fum_R/Succ_DH_flav-like_C_sf"/>
</dbReference>
<protein>
    <recommendedName>
        <fullName evidence="5">L-aspartate oxidase</fullName>
        <ecNumber evidence="4">1.4.3.16</ecNumber>
    </recommendedName>
    <alternativeName>
        <fullName evidence="10">Quinolinate synthase B</fullName>
    </alternativeName>
</protein>
<keyword evidence="6" id="KW-0285">Flavoprotein</keyword>
<evidence type="ECO:0000256" key="4">
    <source>
        <dbReference type="ARBA" id="ARBA00012173"/>
    </source>
</evidence>
<dbReference type="GO" id="GO:0033765">
    <property type="term" value="F:steroid dehydrogenase activity, acting on the CH-CH group of donors"/>
    <property type="evidence" value="ECO:0007669"/>
    <property type="project" value="UniProtKB-ARBA"/>
</dbReference>
<evidence type="ECO:0000256" key="10">
    <source>
        <dbReference type="ARBA" id="ARBA00030386"/>
    </source>
</evidence>
<reference evidence="15 16" key="1">
    <citation type="submission" date="2018-06" db="EMBL/GenBank/DDBJ databases">
        <authorList>
            <consortium name="Pathogen Informatics"/>
            <person name="Doyle S."/>
        </authorList>
    </citation>
    <scope>NUCLEOTIDE SEQUENCE [LARGE SCALE GENOMIC DNA]</scope>
    <source>
        <strain evidence="15 16">NCTC12413</strain>
    </source>
</reference>
<keyword evidence="17" id="KW-1185">Reference proteome</keyword>
<dbReference type="GO" id="GO:0034628">
    <property type="term" value="P:'de novo' NAD+ biosynthetic process from L-aspartate"/>
    <property type="evidence" value="ECO:0007669"/>
    <property type="project" value="TreeGrafter"/>
</dbReference>
<evidence type="ECO:0000313" key="17">
    <source>
        <dbReference type="Proteomes" id="UP000321598"/>
    </source>
</evidence>
<feature type="domain" description="Fumarate reductase/succinate dehydrogenase flavoprotein-like C-terminal" evidence="13">
    <location>
        <begin position="421"/>
        <end position="490"/>
    </location>
</feature>
<keyword evidence="8" id="KW-0274">FAD</keyword>
<dbReference type="Proteomes" id="UP000254956">
    <property type="component" value="Unassembled WGS sequence"/>
</dbReference>
<evidence type="ECO:0000256" key="3">
    <source>
        <dbReference type="ARBA" id="ARBA00008562"/>
    </source>
</evidence>
<dbReference type="Gene3D" id="1.20.58.100">
    <property type="entry name" value="Fumarate reductase/succinate dehydrogenase flavoprotein-like, C-terminal domain"/>
    <property type="match status" value="1"/>
</dbReference>
<dbReference type="InterPro" id="IPR015939">
    <property type="entry name" value="Fum_Rdtase/Succ_DH_flav-like_C"/>
</dbReference>
<evidence type="ECO:0000256" key="8">
    <source>
        <dbReference type="ARBA" id="ARBA00022827"/>
    </source>
</evidence>
<comment type="pathway">
    <text evidence="2">Cofactor biosynthesis; NAD(+) biosynthesis; iminoaspartate from L-aspartate (oxidase route): step 1/1.</text>
</comment>
<proteinExistence type="inferred from homology"/>
<name>A0A380CW52_9STAP</name>
<dbReference type="PANTHER" id="PTHR42716">
    <property type="entry name" value="L-ASPARTATE OXIDASE"/>
    <property type="match status" value="1"/>
</dbReference>
<evidence type="ECO:0000256" key="7">
    <source>
        <dbReference type="ARBA" id="ARBA00022642"/>
    </source>
</evidence>
<dbReference type="SUPFAM" id="SSF56425">
    <property type="entry name" value="Succinate dehydrogenase/fumarate reductase flavoprotein, catalytic domain"/>
    <property type="match status" value="1"/>
</dbReference>
<dbReference type="EMBL" id="BKAV01000002">
    <property type="protein sequence ID" value="GEP99282.1"/>
    <property type="molecule type" value="Genomic_DNA"/>
</dbReference>
<dbReference type="InterPro" id="IPR036188">
    <property type="entry name" value="FAD/NAD-bd_sf"/>
</dbReference>